<feature type="region of interest" description="Disordered" evidence="1">
    <location>
        <begin position="146"/>
        <end position="305"/>
    </location>
</feature>
<dbReference type="EMBL" id="QUMQ01000001">
    <property type="protein sequence ID" value="REF99898.1"/>
    <property type="molecule type" value="Genomic_DNA"/>
</dbReference>
<feature type="region of interest" description="Disordered" evidence="1">
    <location>
        <begin position="1"/>
        <end position="24"/>
    </location>
</feature>
<keyword evidence="3" id="KW-1185">Reference proteome</keyword>
<evidence type="ECO:0000256" key="1">
    <source>
        <dbReference type="SAM" id="MobiDB-lite"/>
    </source>
</evidence>
<protein>
    <submittedName>
        <fullName evidence="2">Uncharacterized protein</fullName>
    </submittedName>
</protein>
<feature type="region of interest" description="Disordered" evidence="1">
    <location>
        <begin position="110"/>
        <end position="134"/>
    </location>
</feature>
<feature type="compositionally biased region" description="Pro residues" evidence="1">
    <location>
        <begin position="272"/>
        <end position="297"/>
    </location>
</feature>
<dbReference type="Proteomes" id="UP000256913">
    <property type="component" value="Unassembled WGS sequence"/>
</dbReference>
<dbReference type="OrthoDB" id="3388980at2"/>
<organism evidence="2 3">
    <name type="scientific">Asanoa ferruginea</name>
    <dbReference type="NCBI Taxonomy" id="53367"/>
    <lineage>
        <taxon>Bacteria</taxon>
        <taxon>Bacillati</taxon>
        <taxon>Actinomycetota</taxon>
        <taxon>Actinomycetes</taxon>
        <taxon>Micromonosporales</taxon>
        <taxon>Micromonosporaceae</taxon>
        <taxon>Asanoa</taxon>
    </lineage>
</organism>
<evidence type="ECO:0000313" key="2">
    <source>
        <dbReference type="EMBL" id="REF99898.1"/>
    </source>
</evidence>
<evidence type="ECO:0000313" key="3">
    <source>
        <dbReference type="Proteomes" id="UP000256913"/>
    </source>
</evidence>
<feature type="compositionally biased region" description="Low complexity" evidence="1">
    <location>
        <begin position="148"/>
        <end position="172"/>
    </location>
</feature>
<dbReference type="AlphaFoldDB" id="A0A3D9ZR76"/>
<comment type="caution">
    <text evidence="2">The sequence shown here is derived from an EMBL/GenBank/DDBJ whole genome shotgun (WGS) entry which is preliminary data.</text>
</comment>
<gene>
    <name evidence="2" type="ORF">DFJ67_5942</name>
</gene>
<feature type="compositionally biased region" description="Low complexity" evidence="1">
    <location>
        <begin position="181"/>
        <end position="271"/>
    </location>
</feature>
<name>A0A3D9ZR76_9ACTN</name>
<dbReference type="RefSeq" id="WP_147315652.1">
    <property type="nucleotide sequence ID" value="NZ_BONB01000054.1"/>
</dbReference>
<reference evidence="2 3" key="1">
    <citation type="submission" date="2018-08" db="EMBL/GenBank/DDBJ databases">
        <title>Sequencing the genomes of 1000 actinobacteria strains.</title>
        <authorList>
            <person name="Klenk H.-P."/>
        </authorList>
    </citation>
    <scope>NUCLEOTIDE SEQUENCE [LARGE SCALE GENOMIC DNA]</scope>
    <source>
        <strain evidence="2 3">DSM 44099</strain>
    </source>
</reference>
<sequence>MLRSSRWDEPAAEPPPPDPPRLRHKPMVAGFAAFVLVLASAVAWPTLRSTAGPAAPPPQARAEQVRLAAAGLPCTREIAGADWVLNPCVPQGSPLPAFVQAEIGRRYAGADVDCSPEPTESPSSPPSTRPAEPTTTALLRRQLRGVVTAPTAADPTTATPTATDSADPTATPCPSGSASESASADPSGSATPSASADPSDSASPSGSPEPSDSASPSGSAEPSDSASPSGSAEPSDSASPSGSADPSDSASPSGSAEPSDSASPSESGEPSPTDPETPPDDPGNPPDPGPSNPPDPTGCPALTGPEDYEDVLEEAASDRVDCRDVSKIPNKDAATVLVATGDSITSAHLQMKSSDKTCGHVSQDHRGHPGNNGFFSYVGRYANANKNVVDYYNFARTGYSTGQIIGAGPNDTDACGFPWGRNSSPLSMAEAEVVKAKEAGHHAYFVTTGGINDTNWTDVLRSLAFCRGLEFVADRLSLHVNWANPKGKEGIFTEGGGCVLTLHNPITNKDTNLSATVPRFNGPEVFASIGNNANSIVNTMLDAGADKVVWMLYYDIVPAVTDAGTVAELMIRAQLPDWIANRVPNLGPRLLPLIDPLWIGQAREVMTAINTNIIFNMPLRDHLQVVGAPDLTRLEMQETGVSGSPHPNAIGHDRLAARLAAGFDGL</sequence>
<accession>A0A3D9ZR76</accession>
<proteinExistence type="predicted"/>